<dbReference type="OrthoDB" id="1823218at2"/>
<evidence type="ECO:0000256" key="1">
    <source>
        <dbReference type="SAM" id="Phobius"/>
    </source>
</evidence>
<keyword evidence="1" id="KW-1133">Transmembrane helix</keyword>
<feature type="transmembrane region" description="Helical" evidence="1">
    <location>
        <begin position="32"/>
        <end position="51"/>
    </location>
</feature>
<dbReference type="RefSeq" id="WP_074961823.1">
    <property type="nucleotide sequence ID" value="NZ_FOKQ01000018.1"/>
</dbReference>
<dbReference type="Proteomes" id="UP000182192">
    <property type="component" value="Unassembled WGS sequence"/>
</dbReference>
<evidence type="ECO:0000313" key="3">
    <source>
        <dbReference type="Proteomes" id="UP000182192"/>
    </source>
</evidence>
<keyword evidence="1" id="KW-0812">Transmembrane</keyword>
<keyword evidence="1" id="KW-0472">Membrane</keyword>
<dbReference type="EMBL" id="FOKQ01000018">
    <property type="protein sequence ID" value="SFC70910.1"/>
    <property type="molecule type" value="Genomic_DNA"/>
</dbReference>
<accession>A0A1I1LN65</accession>
<evidence type="ECO:0000313" key="2">
    <source>
        <dbReference type="EMBL" id="SFC70910.1"/>
    </source>
</evidence>
<reference evidence="2 3" key="1">
    <citation type="submission" date="2016-10" db="EMBL/GenBank/DDBJ databases">
        <authorList>
            <person name="de Groot N.N."/>
        </authorList>
    </citation>
    <scope>NUCLEOTIDE SEQUENCE [LARGE SCALE GENOMIC DNA]</scope>
    <source>
        <strain evidence="2 3">AR67</strain>
    </source>
</reference>
<dbReference type="AlphaFoldDB" id="A0A1I1LN65"/>
<feature type="transmembrane region" description="Helical" evidence="1">
    <location>
        <begin position="7"/>
        <end position="26"/>
    </location>
</feature>
<sequence length="64" mass="7029">MKSTEKILDSIWSVILFDTLMAAVFFSRGMAAAGVIFTVGTIMICVLAGIANRVIRVKKDHGQW</sequence>
<protein>
    <submittedName>
        <fullName evidence="2">Uncharacterized protein</fullName>
    </submittedName>
</protein>
<gene>
    <name evidence="2" type="ORF">SAMN02910406_02233</name>
</gene>
<organism evidence="2 3">
    <name type="scientific">Ruminococcus albus</name>
    <dbReference type="NCBI Taxonomy" id="1264"/>
    <lineage>
        <taxon>Bacteria</taxon>
        <taxon>Bacillati</taxon>
        <taxon>Bacillota</taxon>
        <taxon>Clostridia</taxon>
        <taxon>Eubacteriales</taxon>
        <taxon>Oscillospiraceae</taxon>
        <taxon>Ruminococcus</taxon>
    </lineage>
</organism>
<proteinExistence type="predicted"/>
<name>A0A1I1LN65_RUMAL</name>